<keyword evidence="2" id="KW-1185">Reference proteome</keyword>
<sequence length="638" mass="73757">MTLMMRIFPLISKTLVKSYRSPYISKSLFFRSSQKTSPFINIFPIIYRSLNTLTSADAFDTIIPPNSKDESIAKTEHVIKLAKDEQLEQAVQIVLEAEINSESETTWNQLISECVNKGRVKLGIRLLNEMKRFALQPSMNTYMLLLNGLVECRAMPDNVFHARAIVDSIRRTGRRKSEFQLSTEHANILLKVCFNANEFQALVNNYDTLFHPESYGKLTANRETHTIVLKACARNCIKYPNVAFPLAINIWDKVFQKAIEHLKNPSIRTEEDAIDDELVCAMLLVYRNSDQIDRGFQMLKDVYGIGDDVIRARPYNLQMTSKSLDLMMGLCFKSQKIELGIKLFHNSKVLFPNLQLDIENFNSLISLYNKSEQYDDSITTFKQVLELGIEPVPTTFDLIMVACRNSQNLESVKEIFGIIIKHKVVPKATALTKILEMTLESDPIRMTKEVRWILNKIDQIGLNNPKSLVTIAIKQGVPKLPFEIDDKDFLRTIINAYGVALDKAAGKLPDHTEERWTNNLRFYKSRLWDINQKEAQIKQSRKQKECALMDRKTKWETMKNKLRQENINDDEQVEQAKNETEVKKTNWKGREDVKKLEDKRLDRSVNREETLISTSGRERHETLSSRLRNKLKTSYNSK</sequence>
<dbReference type="EMBL" id="CAJVPM010001700">
    <property type="protein sequence ID" value="CAG8471741.1"/>
    <property type="molecule type" value="Genomic_DNA"/>
</dbReference>
<dbReference type="Proteomes" id="UP000789860">
    <property type="component" value="Unassembled WGS sequence"/>
</dbReference>
<gene>
    <name evidence="1" type="ORF">SCALOS_LOCUS2056</name>
</gene>
<evidence type="ECO:0000313" key="1">
    <source>
        <dbReference type="EMBL" id="CAG8471741.1"/>
    </source>
</evidence>
<reference evidence="1" key="1">
    <citation type="submission" date="2021-06" db="EMBL/GenBank/DDBJ databases">
        <authorList>
            <person name="Kallberg Y."/>
            <person name="Tangrot J."/>
            <person name="Rosling A."/>
        </authorList>
    </citation>
    <scope>NUCLEOTIDE SEQUENCE</scope>
    <source>
        <strain evidence="1">AU212A</strain>
    </source>
</reference>
<accession>A0ACA9KHD4</accession>
<protein>
    <submittedName>
        <fullName evidence="1">10495_t:CDS:1</fullName>
    </submittedName>
</protein>
<proteinExistence type="predicted"/>
<evidence type="ECO:0000313" key="2">
    <source>
        <dbReference type="Proteomes" id="UP000789860"/>
    </source>
</evidence>
<name>A0ACA9KHD4_9GLOM</name>
<organism evidence="1 2">
    <name type="scientific">Scutellospora calospora</name>
    <dbReference type="NCBI Taxonomy" id="85575"/>
    <lineage>
        <taxon>Eukaryota</taxon>
        <taxon>Fungi</taxon>
        <taxon>Fungi incertae sedis</taxon>
        <taxon>Mucoromycota</taxon>
        <taxon>Glomeromycotina</taxon>
        <taxon>Glomeromycetes</taxon>
        <taxon>Diversisporales</taxon>
        <taxon>Gigasporaceae</taxon>
        <taxon>Scutellospora</taxon>
    </lineage>
</organism>
<comment type="caution">
    <text evidence="1">The sequence shown here is derived from an EMBL/GenBank/DDBJ whole genome shotgun (WGS) entry which is preliminary data.</text>
</comment>